<dbReference type="RefSeq" id="WP_127164131.1">
    <property type="nucleotide sequence ID" value="NZ_CP029822.1"/>
</dbReference>
<feature type="transmembrane region" description="Helical" evidence="1">
    <location>
        <begin position="166"/>
        <end position="185"/>
    </location>
</feature>
<sequence>MKTSDLAKKDNPFLASSQVVRAKRVSLVISLVVKCLLCLAIAFGVYAWLINEQLKLSMRQQADAVGQSLLMQTAERASELLAVDDKLGLNILLGSLAKNPLVLDVGVYNMQGVALYRAGLKQFTHLNKDDLYVEGLNLPNREKLELHLRLNHQQFQLPWTLSVERAIIIAGVLLFVVLIIIFLFGRKIVLPLIQLKEWVRYPVMPVPSINRGDEIGDLALELQSSLISAEDIDAYYAQFIPVEPETELKNDEEEKVTPNKQEGELLEIEFDPSFFDDIVKYTSSNLAGIDGEGVESEGNPNSRVLSNVQPTIKTAVLCIRLGGQDKLKLLPKDRLISLLQRYRDCLDQTVRLYRGEIHTLSDGSSLILFHGRGVDADSYLSHSICCGELMRGLSHELQIELADTNITLLLQIALAQGTQLLGLTQKELLENETVKVVQALAVYSRNLLLIDQSIASDIGVVEIAKTRGLANPPDTFCIERVIEPYSELLEKQLRNMRNHKH</sequence>
<keyword evidence="2" id="KW-0808">Transferase</keyword>
<organism evidence="2 3">
    <name type="scientific">Entomomonas moraniae</name>
    <dbReference type="NCBI Taxonomy" id="2213226"/>
    <lineage>
        <taxon>Bacteria</taxon>
        <taxon>Pseudomonadati</taxon>
        <taxon>Pseudomonadota</taxon>
        <taxon>Gammaproteobacteria</taxon>
        <taxon>Pseudomonadales</taxon>
        <taxon>Pseudomonadaceae</taxon>
        <taxon>Entomomonas</taxon>
    </lineage>
</organism>
<dbReference type="Proteomes" id="UP000273143">
    <property type="component" value="Chromosome"/>
</dbReference>
<dbReference type="KEGG" id="emo:DM558_11580"/>
<keyword evidence="1" id="KW-0812">Transmembrane</keyword>
<evidence type="ECO:0000313" key="2">
    <source>
        <dbReference type="EMBL" id="AZS51373.1"/>
    </source>
</evidence>
<evidence type="ECO:0000313" key="3">
    <source>
        <dbReference type="Proteomes" id="UP000273143"/>
    </source>
</evidence>
<keyword evidence="1" id="KW-1133">Transmembrane helix</keyword>
<keyword evidence="1" id="KW-0472">Membrane</keyword>
<keyword evidence="3" id="KW-1185">Reference proteome</keyword>
<dbReference type="GO" id="GO:0016301">
    <property type="term" value="F:kinase activity"/>
    <property type="evidence" value="ECO:0007669"/>
    <property type="project" value="UniProtKB-KW"/>
</dbReference>
<protein>
    <submittedName>
        <fullName evidence="2">Histidine kinase</fullName>
    </submittedName>
</protein>
<dbReference type="AlphaFoldDB" id="A0A3S9XG22"/>
<keyword evidence="2" id="KW-0418">Kinase</keyword>
<feature type="transmembrane region" description="Helical" evidence="1">
    <location>
        <begin position="27"/>
        <end position="49"/>
    </location>
</feature>
<name>A0A3S9XG22_9GAMM</name>
<evidence type="ECO:0000256" key="1">
    <source>
        <dbReference type="SAM" id="Phobius"/>
    </source>
</evidence>
<reference evidence="3" key="1">
    <citation type="submission" date="2018-06" db="EMBL/GenBank/DDBJ databases">
        <title>Complete genome of Pseudomonas insecticola strain QZS01.</title>
        <authorList>
            <person name="Wang J."/>
            <person name="Su Q."/>
        </authorList>
    </citation>
    <scope>NUCLEOTIDE SEQUENCE [LARGE SCALE GENOMIC DNA]</scope>
    <source>
        <strain evidence="3">QZS01</strain>
    </source>
</reference>
<gene>
    <name evidence="2" type="ORF">DM558_11580</name>
</gene>
<accession>A0A3S9XG22</accession>
<proteinExistence type="predicted"/>
<dbReference type="EMBL" id="CP029822">
    <property type="protein sequence ID" value="AZS51373.1"/>
    <property type="molecule type" value="Genomic_DNA"/>
</dbReference>